<evidence type="ECO:0000256" key="12">
    <source>
        <dbReference type="ARBA" id="ARBA00023064"/>
    </source>
</evidence>
<evidence type="ECO:0000256" key="8">
    <source>
        <dbReference type="ARBA" id="ARBA00022741"/>
    </source>
</evidence>
<keyword evidence="9 18" id="KW-0418">Kinase</keyword>
<comment type="subcellular location">
    <subcellularLocation>
        <location evidence="15">Cell inner membrane</location>
        <topology evidence="15">Multi-pass membrane protein</topology>
    </subcellularLocation>
    <subcellularLocation>
        <location evidence="1">Cell membrane</location>
        <topology evidence="1">Multi-pass membrane protein</topology>
    </subcellularLocation>
</comment>
<evidence type="ECO:0000256" key="2">
    <source>
        <dbReference type="ARBA" id="ARBA00004761"/>
    </source>
</evidence>
<evidence type="ECO:0000256" key="4">
    <source>
        <dbReference type="ARBA" id="ARBA00022448"/>
    </source>
</evidence>
<dbReference type="PANTHER" id="PTHR43442:SF3">
    <property type="entry name" value="GLUCONOKINASE-RELATED"/>
    <property type="match status" value="1"/>
</dbReference>
<dbReference type="InterPro" id="IPR055348">
    <property type="entry name" value="DctQ"/>
</dbReference>
<evidence type="ECO:0000256" key="7">
    <source>
        <dbReference type="ARBA" id="ARBA00022692"/>
    </source>
</evidence>
<keyword evidence="4 15" id="KW-0813">Transport</keyword>
<dbReference type="AlphaFoldDB" id="A0A1M5N4S5"/>
<dbReference type="Gene3D" id="3.40.50.300">
    <property type="entry name" value="P-loop containing nucleotide triphosphate hydrolases"/>
    <property type="match status" value="1"/>
</dbReference>
<gene>
    <name evidence="18" type="ORF">SAMN02744645_1662</name>
</gene>
<dbReference type="GO" id="GO:0019521">
    <property type="term" value="P:D-gluconate metabolic process"/>
    <property type="evidence" value="ECO:0007669"/>
    <property type="project" value="UniProtKB-KW"/>
</dbReference>
<keyword evidence="12" id="KW-0311">Gluconate utilization</keyword>
<dbReference type="GO" id="GO:0005524">
    <property type="term" value="F:ATP binding"/>
    <property type="evidence" value="ECO:0007669"/>
    <property type="project" value="UniProtKB-KW"/>
</dbReference>
<evidence type="ECO:0000256" key="3">
    <source>
        <dbReference type="ARBA" id="ARBA00008420"/>
    </source>
</evidence>
<reference evidence="18 19" key="1">
    <citation type="submission" date="2016-11" db="EMBL/GenBank/DDBJ databases">
        <authorList>
            <person name="Jaros S."/>
            <person name="Januszkiewicz K."/>
            <person name="Wedrychowicz H."/>
        </authorList>
    </citation>
    <scope>NUCLEOTIDE SEQUENCE [LARGE SCALE GENOMIC DNA]</scope>
    <source>
        <strain evidence="18 19">DSM 18231</strain>
    </source>
</reference>
<organism evidence="18 19">
    <name type="scientific">Stutzerimonas xanthomarina DSM 18231</name>
    <dbReference type="NCBI Taxonomy" id="1403346"/>
    <lineage>
        <taxon>Bacteria</taxon>
        <taxon>Pseudomonadati</taxon>
        <taxon>Pseudomonadota</taxon>
        <taxon>Gammaproteobacteria</taxon>
        <taxon>Pseudomonadales</taxon>
        <taxon>Pseudomonadaceae</taxon>
        <taxon>Stutzerimonas</taxon>
    </lineage>
</organism>
<evidence type="ECO:0000256" key="10">
    <source>
        <dbReference type="ARBA" id="ARBA00022840"/>
    </source>
</evidence>
<evidence type="ECO:0000313" key="19">
    <source>
        <dbReference type="Proteomes" id="UP000184000"/>
    </source>
</evidence>
<dbReference type="Proteomes" id="UP000184000">
    <property type="component" value="Unassembled WGS sequence"/>
</dbReference>
<keyword evidence="6" id="KW-0808">Transferase</keyword>
<feature type="transmembrane region" description="Helical" evidence="15">
    <location>
        <begin position="363"/>
        <end position="383"/>
    </location>
</feature>
<comment type="similarity">
    <text evidence="15">Belongs to the TRAP transporter small permease family.</text>
</comment>
<keyword evidence="5" id="KW-1003">Cell membrane</keyword>
<evidence type="ECO:0000256" key="13">
    <source>
        <dbReference type="ARBA" id="ARBA00023136"/>
    </source>
</evidence>
<evidence type="ECO:0000256" key="9">
    <source>
        <dbReference type="ARBA" id="ARBA00022777"/>
    </source>
</evidence>
<dbReference type="GO" id="GO:0022857">
    <property type="term" value="F:transmembrane transporter activity"/>
    <property type="evidence" value="ECO:0007669"/>
    <property type="project" value="UniProtKB-UniRule"/>
</dbReference>
<feature type="transmembrane region" description="Helical" evidence="15">
    <location>
        <begin position="252"/>
        <end position="273"/>
    </location>
</feature>
<keyword evidence="15" id="KW-0997">Cell inner membrane</keyword>
<accession>A0A1M5N4S5</accession>
<feature type="domain" description="Tripartite ATP-independent periplasmic transporters DctQ component" evidence="17">
    <location>
        <begin position="261"/>
        <end position="391"/>
    </location>
</feature>
<feature type="region of interest" description="Disordered" evidence="16">
    <location>
        <begin position="194"/>
        <end position="214"/>
    </location>
</feature>
<dbReference type="NCBIfam" id="TIGR01313">
    <property type="entry name" value="therm_gnt_kin"/>
    <property type="match status" value="1"/>
</dbReference>
<feature type="transmembrane region" description="Helical" evidence="15">
    <location>
        <begin position="285"/>
        <end position="303"/>
    </location>
</feature>
<dbReference type="GO" id="GO:0046316">
    <property type="term" value="F:gluconokinase activity"/>
    <property type="evidence" value="ECO:0007669"/>
    <property type="project" value="UniProtKB-EC"/>
</dbReference>
<dbReference type="SUPFAM" id="SSF52540">
    <property type="entry name" value="P-loop containing nucleoside triphosphate hydrolases"/>
    <property type="match status" value="1"/>
</dbReference>
<comment type="subunit">
    <text evidence="15">The complex comprises the extracytoplasmic solute receptor protein and the two transmembrane proteins.</text>
</comment>
<dbReference type="GO" id="GO:0005737">
    <property type="term" value="C:cytoplasm"/>
    <property type="evidence" value="ECO:0007669"/>
    <property type="project" value="TreeGrafter"/>
</dbReference>
<evidence type="ECO:0000256" key="6">
    <source>
        <dbReference type="ARBA" id="ARBA00022679"/>
    </source>
</evidence>
<evidence type="ECO:0000256" key="11">
    <source>
        <dbReference type="ARBA" id="ARBA00022989"/>
    </source>
</evidence>
<protein>
    <recommendedName>
        <fullName evidence="15">TRAP transporter small permease protein</fullName>
    </recommendedName>
</protein>
<dbReference type="GO" id="GO:0005886">
    <property type="term" value="C:plasma membrane"/>
    <property type="evidence" value="ECO:0007669"/>
    <property type="project" value="UniProtKB-SubCell"/>
</dbReference>
<comment type="function">
    <text evidence="15">Part of the tripartite ATP-independent periplasmic (TRAP) transport system.</text>
</comment>
<feature type="transmembrane region" description="Helical" evidence="15">
    <location>
        <begin position="324"/>
        <end position="343"/>
    </location>
</feature>
<evidence type="ECO:0000256" key="5">
    <source>
        <dbReference type="ARBA" id="ARBA00022475"/>
    </source>
</evidence>
<keyword evidence="8" id="KW-0547">Nucleotide-binding</keyword>
<proteinExistence type="inferred from homology"/>
<dbReference type="InterPro" id="IPR006001">
    <property type="entry name" value="Therm_gnt_kin"/>
</dbReference>
<comment type="similarity">
    <text evidence="3">Belongs to the gluconokinase GntK/GntV family.</text>
</comment>
<evidence type="ECO:0000256" key="15">
    <source>
        <dbReference type="RuleBase" id="RU369079"/>
    </source>
</evidence>
<evidence type="ECO:0000256" key="14">
    <source>
        <dbReference type="ARBA" id="ARBA00048090"/>
    </source>
</evidence>
<dbReference type="PANTHER" id="PTHR43442">
    <property type="entry name" value="GLUCONOKINASE-RELATED"/>
    <property type="match status" value="1"/>
</dbReference>
<keyword evidence="10" id="KW-0067">ATP-binding</keyword>
<comment type="catalytic activity">
    <reaction evidence="14">
        <text>D-gluconate + ATP = 6-phospho-D-gluconate + ADP + H(+)</text>
        <dbReference type="Rhea" id="RHEA:19433"/>
        <dbReference type="ChEBI" id="CHEBI:15378"/>
        <dbReference type="ChEBI" id="CHEBI:18391"/>
        <dbReference type="ChEBI" id="CHEBI:30616"/>
        <dbReference type="ChEBI" id="CHEBI:58759"/>
        <dbReference type="ChEBI" id="CHEBI:456216"/>
        <dbReference type="EC" id="2.7.1.12"/>
    </reaction>
</comment>
<keyword evidence="11 15" id="KW-1133">Transmembrane helix</keyword>
<keyword evidence="7 15" id="KW-0812">Transmembrane</keyword>
<keyword evidence="13 15" id="KW-0472">Membrane</keyword>
<comment type="pathway">
    <text evidence="2">Carbohydrate acid metabolism.</text>
</comment>
<evidence type="ECO:0000259" key="17">
    <source>
        <dbReference type="Pfam" id="PF04290"/>
    </source>
</evidence>
<evidence type="ECO:0000313" key="18">
    <source>
        <dbReference type="EMBL" id="SHG84574.1"/>
    </source>
</evidence>
<dbReference type="InterPro" id="IPR027417">
    <property type="entry name" value="P-loop_NTPase"/>
</dbReference>
<sequence>MDYHSHSEFPANRRALVVMGVSGSGKTETSHAVADALGFRHIEADHFHPEENVARMRAGTPLSDADRVEWLQKLVVEMQRAIDEDVSFVLACSALKRRYRELLRDAVPGLCFAHLSIDYDTAIQRVGGRAGHFMPISLVDSQFATLESPAGEPHVLVVDASQPREQVLDEIVTWMNQDGGLAINAKEDLSAAPLDSANKGGGQRDGKPGVQRATQADTAAGVEHVELTGAELTTQPIYGGKFAQGFDRITDWLMAALLASMVIVVFSSVVLRYAFGTGWTGAEELSRLAFVWLVFVGVASSMRRGELMAFSMIRDRFPRLFRRLVDSVSWIMVAVASALAAMGGWNQMQFGWTINSPVVGYPLAVAMVPVAASMVALAVLALIQLVNVWRRHPPLPIAEANVTAD</sequence>
<evidence type="ECO:0000256" key="16">
    <source>
        <dbReference type="SAM" id="MobiDB-lite"/>
    </source>
</evidence>
<evidence type="ECO:0000256" key="1">
    <source>
        <dbReference type="ARBA" id="ARBA00004651"/>
    </source>
</evidence>
<name>A0A1M5N4S5_9GAMM</name>
<dbReference type="FunFam" id="3.40.50.300:FF:000522">
    <property type="entry name" value="Gluconokinase"/>
    <property type="match status" value="1"/>
</dbReference>
<dbReference type="Pfam" id="PF04290">
    <property type="entry name" value="DctQ"/>
    <property type="match status" value="1"/>
</dbReference>
<dbReference type="EMBL" id="FQXA01000002">
    <property type="protein sequence ID" value="SHG84574.1"/>
    <property type="molecule type" value="Genomic_DNA"/>
</dbReference>
<dbReference type="CDD" id="cd02021">
    <property type="entry name" value="GntK"/>
    <property type="match status" value="1"/>
</dbReference>